<dbReference type="GO" id="GO:0008104">
    <property type="term" value="P:intracellular protein localization"/>
    <property type="evidence" value="ECO:0000318"/>
    <property type="project" value="GO_Central"/>
</dbReference>
<dbReference type="Gramene" id="KCW64752">
    <property type="protein sequence ID" value="KCW64752"/>
    <property type="gene ID" value="EUGRSUZ_G02334"/>
</dbReference>
<feature type="region of interest" description="Disordered" evidence="2">
    <location>
        <begin position="262"/>
        <end position="398"/>
    </location>
</feature>
<dbReference type="InParanoid" id="A0A059BEV9"/>
<evidence type="ECO:0000256" key="2">
    <source>
        <dbReference type="SAM" id="MobiDB-lite"/>
    </source>
</evidence>
<dbReference type="Pfam" id="PF03398">
    <property type="entry name" value="Ist1"/>
    <property type="match status" value="1"/>
</dbReference>
<dbReference type="FunCoup" id="A0A059BEV9">
    <property type="interactions" value="653"/>
</dbReference>
<feature type="compositionally biased region" description="Basic and acidic residues" evidence="2">
    <location>
        <begin position="363"/>
        <end position="372"/>
    </location>
</feature>
<dbReference type="InterPro" id="IPR042277">
    <property type="entry name" value="IST1-like"/>
</dbReference>
<protein>
    <submittedName>
        <fullName evidence="3">Uncharacterized protein</fullName>
    </submittedName>
</protein>
<feature type="region of interest" description="Disordered" evidence="2">
    <location>
        <begin position="207"/>
        <end position="226"/>
    </location>
</feature>
<dbReference type="AlphaFoldDB" id="A0A059BEV9"/>
<feature type="compositionally biased region" description="Low complexity" evidence="2">
    <location>
        <begin position="311"/>
        <end position="320"/>
    </location>
</feature>
<dbReference type="PANTHER" id="PTHR12161:SF16">
    <property type="entry name" value="REGULATOR OF VPS4 ACTIVITY IN THE MVB PATHWAY PROTEIN"/>
    <property type="match status" value="1"/>
</dbReference>
<dbReference type="eggNOG" id="KOG2027">
    <property type="taxonomic scope" value="Eukaryota"/>
</dbReference>
<evidence type="ECO:0000313" key="3">
    <source>
        <dbReference type="EMBL" id="KCW64752.1"/>
    </source>
</evidence>
<proteinExistence type="inferred from homology"/>
<dbReference type="InterPro" id="IPR005061">
    <property type="entry name" value="Ist1"/>
</dbReference>
<feature type="compositionally biased region" description="Basic and acidic residues" evidence="2">
    <location>
        <begin position="263"/>
        <end position="286"/>
    </location>
</feature>
<dbReference type="Gene3D" id="1.20.1260.60">
    <property type="entry name" value="Vacuolar protein sorting-associated protein Ist1"/>
    <property type="match status" value="1"/>
</dbReference>
<name>A0A059BEV9_EUCGR</name>
<feature type="compositionally biased region" description="Basic and acidic residues" evidence="2">
    <location>
        <begin position="332"/>
        <end position="343"/>
    </location>
</feature>
<dbReference type="FunFam" id="1.20.1260.60:FF:000002">
    <property type="entry name" value="Vacuolar protein sorting-associated protein IST1"/>
    <property type="match status" value="1"/>
</dbReference>
<dbReference type="PANTHER" id="PTHR12161">
    <property type="entry name" value="IST1 FAMILY MEMBER"/>
    <property type="match status" value="1"/>
</dbReference>
<comment type="similarity">
    <text evidence="1">Belongs to the IST1 family.</text>
</comment>
<accession>A0A059BEV9</accession>
<sequence length="434" mass="48171">MGRKLDRLLGRPRRVAKFRPLVSLAVSRLAVLKTQRQSRLSHSRHDVLQFLQLGHHERALLRVEQVIKEQNMMDAYDMMESYCNLLMERADLIEQEKECPEELKEAISSLIYASSRCGDFPELQEIRSVFASHFGKEFVARAVELRNHCTVNLKMVTKLSTRQPNWESRVKALKEIAAENSIELHLEGDPSSTSEDKTCVDKKPELAEGLQCSSPGGKEDSSSDSFQMNKQYKDVADAAQAAFESAAHAAAAARAAVELSRFGSHDPDDRDGPDTPKAKSFHKVESKAQGGPVDDEHQVPDTPLVVNAGGSKRSMSSSSSKLEEIDATSSEETGRAEEVIFDKSEDEGEIDEGLAHAGLPNQDDGKSKDGGKVETTPRLSSRKHIRSRFQAGRKMDMDPGLATIHAAEASKMRNAQLNLEERPFSVRTRQVRGY</sequence>
<organism evidence="3">
    <name type="scientific">Eucalyptus grandis</name>
    <name type="common">Flooded gum</name>
    <dbReference type="NCBI Taxonomy" id="71139"/>
    <lineage>
        <taxon>Eukaryota</taxon>
        <taxon>Viridiplantae</taxon>
        <taxon>Streptophyta</taxon>
        <taxon>Embryophyta</taxon>
        <taxon>Tracheophyta</taxon>
        <taxon>Spermatophyta</taxon>
        <taxon>Magnoliopsida</taxon>
        <taxon>eudicotyledons</taxon>
        <taxon>Gunneridae</taxon>
        <taxon>Pentapetalae</taxon>
        <taxon>rosids</taxon>
        <taxon>malvids</taxon>
        <taxon>Myrtales</taxon>
        <taxon>Myrtaceae</taxon>
        <taxon>Myrtoideae</taxon>
        <taxon>Eucalypteae</taxon>
        <taxon>Eucalyptus</taxon>
    </lineage>
</organism>
<dbReference type="OrthoDB" id="29853at2759"/>
<dbReference type="EMBL" id="KK198759">
    <property type="protein sequence ID" value="KCW64752.1"/>
    <property type="molecule type" value="Genomic_DNA"/>
</dbReference>
<gene>
    <name evidence="3" type="ORF">EUGRSUZ_G02334</name>
</gene>
<dbReference type="GO" id="GO:0015031">
    <property type="term" value="P:protein transport"/>
    <property type="evidence" value="ECO:0007669"/>
    <property type="project" value="InterPro"/>
</dbReference>
<dbReference type="STRING" id="71139.A0A059BEV9"/>
<reference evidence="3" key="1">
    <citation type="submission" date="2013-07" db="EMBL/GenBank/DDBJ databases">
        <title>The genome of Eucalyptus grandis.</title>
        <authorList>
            <person name="Schmutz J."/>
            <person name="Hayes R."/>
            <person name="Myburg A."/>
            <person name="Tuskan G."/>
            <person name="Grattapaglia D."/>
            <person name="Rokhsar D.S."/>
        </authorList>
    </citation>
    <scope>NUCLEOTIDE SEQUENCE</scope>
    <source>
        <tissue evidence="3">Leaf extractions</tissue>
    </source>
</reference>
<dbReference type="KEGG" id="egr:104453806"/>
<dbReference type="OMA" id="NSCTTHT"/>
<evidence type="ECO:0000256" key="1">
    <source>
        <dbReference type="ARBA" id="ARBA00005536"/>
    </source>
</evidence>